<evidence type="ECO:0000313" key="5">
    <source>
        <dbReference type="Proteomes" id="UP000887566"/>
    </source>
</evidence>
<organism evidence="5 6">
    <name type="scientific">Plectus sambesii</name>
    <dbReference type="NCBI Taxonomy" id="2011161"/>
    <lineage>
        <taxon>Eukaryota</taxon>
        <taxon>Metazoa</taxon>
        <taxon>Ecdysozoa</taxon>
        <taxon>Nematoda</taxon>
        <taxon>Chromadorea</taxon>
        <taxon>Plectida</taxon>
        <taxon>Plectina</taxon>
        <taxon>Plectoidea</taxon>
        <taxon>Plectidae</taxon>
        <taxon>Plectus</taxon>
    </lineage>
</organism>
<evidence type="ECO:0000259" key="4">
    <source>
        <dbReference type="SMART" id="SM00563"/>
    </source>
</evidence>
<name>A0A914V562_9BILA</name>
<dbReference type="GO" id="GO:0036149">
    <property type="term" value="P:phosphatidylinositol acyl-chain remodeling"/>
    <property type="evidence" value="ECO:0007669"/>
    <property type="project" value="TreeGrafter"/>
</dbReference>
<protein>
    <submittedName>
        <fullName evidence="6">Phospholipid/glycerol acyltransferase domain-containing protein</fullName>
    </submittedName>
</protein>
<dbReference type="WBParaSite" id="PSAMB.scaffold154size71539.g2737.t1">
    <property type="protein sequence ID" value="PSAMB.scaffold154size71539.g2737.t1"/>
    <property type="gene ID" value="PSAMB.scaffold154size71539.g2737"/>
</dbReference>
<dbReference type="CDD" id="cd07990">
    <property type="entry name" value="LPLAT_LCLAT1-like"/>
    <property type="match status" value="1"/>
</dbReference>
<evidence type="ECO:0000256" key="1">
    <source>
        <dbReference type="ARBA" id="ARBA00008655"/>
    </source>
</evidence>
<dbReference type="GO" id="GO:0005739">
    <property type="term" value="C:mitochondrion"/>
    <property type="evidence" value="ECO:0007669"/>
    <property type="project" value="TreeGrafter"/>
</dbReference>
<keyword evidence="2" id="KW-0808">Transferase</keyword>
<dbReference type="GO" id="GO:0016746">
    <property type="term" value="F:acyltransferase activity"/>
    <property type="evidence" value="ECO:0007669"/>
    <property type="project" value="UniProtKB-KW"/>
</dbReference>
<comment type="similarity">
    <text evidence="1">Belongs to the 1-acyl-sn-glycerol-3-phosphate acyltransferase family.</text>
</comment>
<dbReference type="Proteomes" id="UP000887566">
    <property type="component" value="Unplaced"/>
</dbReference>
<evidence type="ECO:0000313" key="6">
    <source>
        <dbReference type="WBParaSite" id="PSAMB.scaffold154size71539.g2737.t1"/>
    </source>
</evidence>
<dbReference type="InterPro" id="IPR032098">
    <property type="entry name" value="Acyltransf_C"/>
</dbReference>
<dbReference type="PANTHER" id="PTHR10983:SF73">
    <property type="entry name" value="1-ACYL-SN-GLYCEROL-3-PHOSPHATE ACYLTRANSFERASE EPSILON"/>
    <property type="match status" value="1"/>
</dbReference>
<dbReference type="AlphaFoldDB" id="A0A914V562"/>
<evidence type="ECO:0000256" key="3">
    <source>
        <dbReference type="ARBA" id="ARBA00023315"/>
    </source>
</evidence>
<keyword evidence="5" id="KW-1185">Reference proteome</keyword>
<dbReference type="InterPro" id="IPR002123">
    <property type="entry name" value="Plipid/glycerol_acylTrfase"/>
</dbReference>
<reference evidence="6" key="1">
    <citation type="submission" date="2022-11" db="UniProtKB">
        <authorList>
            <consortium name="WormBaseParasite"/>
        </authorList>
    </citation>
    <scope>IDENTIFICATION</scope>
</reference>
<proteinExistence type="inferred from homology"/>
<dbReference type="SUPFAM" id="SSF69593">
    <property type="entry name" value="Glycerol-3-phosphate (1)-acyltransferase"/>
    <property type="match status" value="1"/>
</dbReference>
<feature type="domain" description="Phospholipid/glycerol acyltransferase" evidence="4">
    <location>
        <begin position="89"/>
        <end position="219"/>
    </location>
</feature>
<dbReference type="PANTHER" id="PTHR10983">
    <property type="entry name" value="1-ACYLGLYCEROL-3-PHOSPHATE ACYLTRANSFERASE-RELATED"/>
    <property type="match status" value="1"/>
</dbReference>
<evidence type="ECO:0000256" key="2">
    <source>
        <dbReference type="ARBA" id="ARBA00022679"/>
    </source>
</evidence>
<dbReference type="GO" id="GO:0005783">
    <property type="term" value="C:endoplasmic reticulum"/>
    <property type="evidence" value="ECO:0007669"/>
    <property type="project" value="TreeGrafter"/>
</dbReference>
<keyword evidence="3" id="KW-0012">Acyltransferase</keyword>
<dbReference type="SMART" id="SM00563">
    <property type="entry name" value="PlsC"/>
    <property type="match status" value="1"/>
</dbReference>
<accession>A0A914V562</accession>
<dbReference type="Pfam" id="PF16076">
    <property type="entry name" value="Acyltransf_C"/>
    <property type="match status" value="1"/>
</dbReference>
<sequence>MLTALLLIDRLRPAAPTALLALSSLPYAIAATSVGVLTAFVPKSLFVRIDNAMYSTYQRLVLFVFENFSGVKLSLYGDVEECLDKPESILFICNHQCTVDWVVADMLAIRQGTLGALRYVLKDTLQYVPLFGWYFYQRGCMYVNRHGFDESLTVRELQYLKNMALPFWLVLFPEGTRYSKKKPAAIEKSQQFAESRHLEVLENVLTPKARGLLIAINQLRSSLDAIYDVTIAYEQTRMAGRRGIAPNMFEFCCGTMARKRLHLHVERIPIAAVPTDDAGVRQWLHQRFVKKDELMEQFYKSPPDSAAFPALVVEESCLPISSTICSLVLFSASLLPPILSARWRKYYAIGYASGSVGLLVWLKIRRH</sequence>
<dbReference type="Pfam" id="PF01553">
    <property type="entry name" value="Acyltransferase"/>
    <property type="match status" value="1"/>
</dbReference>